<evidence type="ECO:0000313" key="16">
    <source>
        <dbReference type="Proteomes" id="UP000010445"/>
    </source>
</evidence>
<reference evidence="15 16" key="1">
    <citation type="submission" date="2012-05" db="EMBL/GenBank/DDBJ databases">
        <authorList>
            <person name="Weinstock G."/>
            <person name="Sodergren E."/>
            <person name="Lobos E.A."/>
            <person name="Fulton L."/>
            <person name="Fulton R."/>
            <person name="Courtney L."/>
            <person name="Fronick C."/>
            <person name="O'Laughlin M."/>
            <person name="Godfrey J."/>
            <person name="Wilson R.M."/>
            <person name="Miner T."/>
            <person name="Farmer C."/>
            <person name="Delehaunty K."/>
            <person name="Cordes M."/>
            <person name="Minx P."/>
            <person name="Tomlinson C."/>
            <person name="Chen J."/>
            <person name="Wollam A."/>
            <person name="Pepin K.H."/>
            <person name="Bhonagiri V."/>
            <person name="Zhang X."/>
            <person name="Suruliraj S."/>
            <person name="Warren W."/>
            <person name="Mitreva M."/>
            <person name="Mardis E.R."/>
            <person name="Wilson R.K."/>
        </authorList>
    </citation>
    <scope>NUCLEOTIDE SEQUENCE [LARGE SCALE GENOMIC DNA]</scope>
    <source>
        <strain evidence="15 16">F0235</strain>
    </source>
</reference>
<keyword evidence="5" id="KW-0808">Transferase</keyword>
<evidence type="ECO:0000256" key="5">
    <source>
        <dbReference type="ARBA" id="ARBA00022679"/>
    </source>
</evidence>
<keyword evidence="9" id="KW-0902">Two-component regulatory system</keyword>
<organism evidence="15 16">
    <name type="scientific">Corynebacterium durum F0235</name>
    <dbReference type="NCBI Taxonomy" id="1035195"/>
    <lineage>
        <taxon>Bacteria</taxon>
        <taxon>Bacillati</taxon>
        <taxon>Actinomycetota</taxon>
        <taxon>Actinomycetes</taxon>
        <taxon>Mycobacteriales</taxon>
        <taxon>Corynebacteriaceae</taxon>
        <taxon>Corynebacterium</taxon>
    </lineage>
</organism>
<dbReference type="PRINTS" id="PR00344">
    <property type="entry name" value="BCTRLSENSOR"/>
</dbReference>
<dbReference type="InterPro" id="IPR050428">
    <property type="entry name" value="TCS_sensor_his_kinase"/>
</dbReference>
<dbReference type="CDD" id="cd00075">
    <property type="entry name" value="HATPase"/>
    <property type="match status" value="1"/>
</dbReference>
<dbReference type="SUPFAM" id="SSF55874">
    <property type="entry name" value="ATPase domain of HSP90 chaperone/DNA topoisomerase II/histidine kinase"/>
    <property type="match status" value="1"/>
</dbReference>
<dbReference type="STRING" id="1035195.HMPREF9997_00933"/>
<evidence type="ECO:0000256" key="1">
    <source>
        <dbReference type="ARBA" id="ARBA00000085"/>
    </source>
</evidence>
<dbReference type="InterPro" id="IPR036890">
    <property type="entry name" value="HATPase_C_sf"/>
</dbReference>
<dbReference type="PROSITE" id="PS50109">
    <property type="entry name" value="HIS_KIN"/>
    <property type="match status" value="1"/>
</dbReference>
<evidence type="ECO:0000256" key="7">
    <source>
        <dbReference type="ARBA" id="ARBA00022777"/>
    </source>
</evidence>
<evidence type="ECO:0000313" key="15">
    <source>
        <dbReference type="EMBL" id="EKX90869.1"/>
    </source>
</evidence>
<dbReference type="CDD" id="cd06225">
    <property type="entry name" value="HAMP"/>
    <property type="match status" value="1"/>
</dbReference>
<dbReference type="InterPro" id="IPR036097">
    <property type="entry name" value="HisK_dim/P_sf"/>
</dbReference>
<keyword evidence="8 12" id="KW-1133">Transmembrane helix</keyword>
<dbReference type="Gene3D" id="1.10.287.130">
    <property type="match status" value="1"/>
</dbReference>
<evidence type="ECO:0000259" key="13">
    <source>
        <dbReference type="PROSITE" id="PS50109"/>
    </source>
</evidence>
<dbReference type="PANTHER" id="PTHR45436">
    <property type="entry name" value="SENSOR HISTIDINE KINASE YKOH"/>
    <property type="match status" value="1"/>
</dbReference>
<evidence type="ECO:0000256" key="10">
    <source>
        <dbReference type="ARBA" id="ARBA00023136"/>
    </source>
</evidence>
<dbReference type="GO" id="GO:0005886">
    <property type="term" value="C:plasma membrane"/>
    <property type="evidence" value="ECO:0007669"/>
    <property type="project" value="UniProtKB-SubCell"/>
</dbReference>
<protein>
    <recommendedName>
        <fullName evidence="3">histidine kinase</fullName>
        <ecNumber evidence="3">2.7.13.3</ecNumber>
    </recommendedName>
</protein>
<evidence type="ECO:0000256" key="9">
    <source>
        <dbReference type="ARBA" id="ARBA00023012"/>
    </source>
</evidence>
<dbReference type="Gene3D" id="6.10.340.10">
    <property type="match status" value="1"/>
</dbReference>
<keyword evidence="7 15" id="KW-0418">Kinase</keyword>
<feature type="transmembrane region" description="Helical" evidence="12">
    <location>
        <begin position="39"/>
        <end position="62"/>
    </location>
</feature>
<dbReference type="PROSITE" id="PS50885">
    <property type="entry name" value="HAMP"/>
    <property type="match status" value="1"/>
</dbReference>
<comment type="catalytic activity">
    <reaction evidence="1">
        <text>ATP + protein L-histidine = ADP + protein N-phospho-L-histidine.</text>
        <dbReference type="EC" id="2.7.13.3"/>
    </reaction>
</comment>
<proteinExistence type="predicted"/>
<dbReference type="Proteomes" id="UP000010445">
    <property type="component" value="Unassembled WGS sequence"/>
</dbReference>
<feature type="domain" description="Histidine kinase" evidence="13">
    <location>
        <begin position="262"/>
        <end position="477"/>
    </location>
</feature>
<dbReference type="CDD" id="cd00082">
    <property type="entry name" value="HisKA"/>
    <property type="match status" value="1"/>
</dbReference>
<evidence type="ECO:0000256" key="11">
    <source>
        <dbReference type="SAM" id="MobiDB-lite"/>
    </source>
</evidence>
<dbReference type="SMART" id="SM00388">
    <property type="entry name" value="HisKA"/>
    <property type="match status" value="1"/>
</dbReference>
<dbReference type="PANTHER" id="PTHR45436:SF5">
    <property type="entry name" value="SENSOR HISTIDINE KINASE TRCS"/>
    <property type="match status" value="1"/>
</dbReference>
<feature type="compositionally biased region" description="Basic and acidic residues" evidence="11">
    <location>
        <begin position="512"/>
        <end position="521"/>
    </location>
</feature>
<dbReference type="SMART" id="SM00304">
    <property type="entry name" value="HAMP"/>
    <property type="match status" value="1"/>
</dbReference>
<feature type="region of interest" description="Disordered" evidence="11">
    <location>
        <begin position="1"/>
        <end position="29"/>
    </location>
</feature>
<dbReference type="SUPFAM" id="SSF47384">
    <property type="entry name" value="Homodimeric domain of signal transducing histidine kinase"/>
    <property type="match status" value="1"/>
</dbReference>
<accession>L1MIV8</accession>
<gene>
    <name evidence="15" type="ORF">HMPREF9997_00933</name>
</gene>
<dbReference type="Pfam" id="PF02518">
    <property type="entry name" value="HATPase_c"/>
    <property type="match status" value="1"/>
</dbReference>
<evidence type="ECO:0000256" key="6">
    <source>
        <dbReference type="ARBA" id="ARBA00022692"/>
    </source>
</evidence>
<dbReference type="HOGENOM" id="CLU_000445_89_6_11"/>
<dbReference type="eggNOG" id="COG2205">
    <property type="taxonomic scope" value="Bacteria"/>
</dbReference>
<dbReference type="EC" id="2.7.13.3" evidence="3"/>
<evidence type="ECO:0000256" key="12">
    <source>
        <dbReference type="SAM" id="Phobius"/>
    </source>
</evidence>
<dbReference type="InterPro" id="IPR003661">
    <property type="entry name" value="HisK_dim/P_dom"/>
</dbReference>
<dbReference type="PATRIC" id="fig|1035195.3.peg.834"/>
<dbReference type="Gene3D" id="3.30.565.10">
    <property type="entry name" value="Histidine kinase-like ATPase, C-terminal domain"/>
    <property type="match status" value="1"/>
</dbReference>
<dbReference type="GO" id="GO:0000155">
    <property type="term" value="F:phosphorelay sensor kinase activity"/>
    <property type="evidence" value="ECO:0007669"/>
    <property type="project" value="InterPro"/>
</dbReference>
<feature type="region of interest" description="Disordered" evidence="11">
    <location>
        <begin position="499"/>
        <end position="533"/>
    </location>
</feature>
<dbReference type="EMBL" id="AMEM01000016">
    <property type="protein sequence ID" value="EKX90869.1"/>
    <property type="molecule type" value="Genomic_DNA"/>
</dbReference>
<comment type="caution">
    <text evidence="15">The sequence shown here is derived from an EMBL/GenBank/DDBJ whole genome shotgun (WGS) entry which is preliminary data.</text>
</comment>
<keyword evidence="6 12" id="KW-0812">Transmembrane</keyword>
<feature type="transmembrane region" description="Helical" evidence="12">
    <location>
        <begin position="174"/>
        <end position="201"/>
    </location>
</feature>
<evidence type="ECO:0000256" key="8">
    <source>
        <dbReference type="ARBA" id="ARBA00022989"/>
    </source>
</evidence>
<dbReference type="InterPro" id="IPR003594">
    <property type="entry name" value="HATPase_dom"/>
</dbReference>
<name>L1MIV8_9CORY</name>
<dbReference type="Pfam" id="PF00672">
    <property type="entry name" value="HAMP"/>
    <property type="match status" value="1"/>
</dbReference>
<comment type="subcellular location">
    <subcellularLocation>
        <location evidence="2">Cell membrane</location>
    </subcellularLocation>
</comment>
<keyword evidence="4" id="KW-0597">Phosphoprotein</keyword>
<dbReference type="InterPro" id="IPR003660">
    <property type="entry name" value="HAMP_dom"/>
</dbReference>
<evidence type="ECO:0000256" key="3">
    <source>
        <dbReference type="ARBA" id="ARBA00012438"/>
    </source>
</evidence>
<dbReference type="SMART" id="SM00387">
    <property type="entry name" value="HATPase_c"/>
    <property type="match status" value="1"/>
</dbReference>
<evidence type="ECO:0000259" key="14">
    <source>
        <dbReference type="PROSITE" id="PS50885"/>
    </source>
</evidence>
<evidence type="ECO:0000256" key="2">
    <source>
        <dbReference type="ARBA" id="ARBA00004236"/>
    </source>
</evidence>
<evidence type="ECO:0000256" key="4">
    <source>
        <dbReference type="ARBA" id="ARBA00022553"/>
    </source>
</evidence>
<keyword evidence="16" id="KW-1185">Reference proteome</keyword>
<dbReference type="SUPFAM" id="SSF158472">
    <property type="entry name" value="HAMP domain-like"/>
    <property type="match status" value="1"/>
</dbReference>
<dbReference type="AlphaFoldDB" id="L1MIV8"/>
<dbReference type="InterPro" id="IPR004358">
    <property type="entry name" value="Sig_transdc_His_kin-like_C"/>
</dbReference>
<keyword evidence="10 12" id="KW-0472">Membrane</keyword>
<dbReference type="RefSeq" id="WP_006063174.1">
    <property type="nucleotide sequence ID" value="NZ_KB290830.1"/>
</dbReference>
<sequence length="547" mass="60160">MLRKPASPVDDIYGAEPVTEPEQTKPQGWDRKASLRWQLSMVTASMVAIAVAMMTIVAYWTVSTSLTNAVDQELQEKASAFLQNSFDPSFLLSPTAEIQAFKSYNPDVRVAYFSPGAARGIGDNLPITNDEAAVLRGELDMSTNNSGDERVLALRNEVGATLILARDLKSTHQLISSLGTVLLIIGALGVLIAIATGTVVATTGLRPVMRLQQAAEYVTQTDDLRPIAVVGNDELAQLTRSFNDMLEALEASRVRQTQLVADAGHELKTPLTSLRTNVELLMMVSQSKSAIPPEELESLSRDVIAQIEELSTLIGDLVDLAREDGPQQIVECVDLVECLETSLERVQRRRPDVKFTLNTQPWFLYGDPFALGRATLNLMDNAAKWSPQDGEVRITMTSEKEGVMELTFADSGPGIPAEDREKVFERFYRSIKARSMPGSGLGLAIVQQVINRHAGTIVAEESDDGGALMRVTLPGNPFPPGAPEADFNVSLQPELFDKHRTKKKPLPRALPKVKDRPDNRHKGPVQGIKMDDFSQLWASRQRRYTDE</sequence>
<feature type="domain" description="HAMP" evidence="14">
    <location>
        <begin position="202"/>
        <end position="254"/>
    </location>
</feature>
<dbReference type="InterPro" id="IPR005467">
    <property type="entry name" value="His_kinase_dom"/>
</dbReference>
<dbReference type="Pfam" id="PF00512">
    <property type="entry name" value="HisKA"/>
    <property type="match status" value="1"/>
</dbReference>